<dbReference type="InterPro" id="IPR000917">
    <property type="entry name" value="Sulfatase_N"/>
</dbReference>
<keyword evidence="5 9" id="KW-0472">Membrane</keyword>
<comment type="caution">
    <text evidence="11">The sequence shown here is derived from an EMBL/GenBank/DDBJ whole genome shotgun (WGS) entry which is preliminary data.</text>
</comment>
<reference evidence="11 12" key="1">
    <citation type="submission" date="2018-05" db="EMBL/GenBank/DDBJ databases">
        <title>Draft Genome Sequences for a Diverse set of 7 Haemophilus Species.</title>
        <authorList>
            <person name="Nichols M."/>
            <person name="Topaz N."/>
            <person name="Wang X."/>
            <person name="Wang X."/>
            <person name="Boxrud D."/>
        </authorList>
    </citation>
    <scope>NUCLEOTIDE SEQUENCE [LARGE SCALE GENOMIC DNA]</scope>
    <source>
        <strain evidence="11 12">C2010039593</strain>
    </source>
</reference>
<dbReference type="PIRSF" id="PIRSF005091">
    <property type="entry name" value="Mmb_sulf_HI1246"/>
    <property type="match status" value="1"/>
</dbReference>
<accession>A0A369ZGC5</accession>
<dbReference type="InterPro" id="IPR017850">
    <property type="entry name" value="Alkaline_phosphatase_core_sf"/>
</dbReference>
<dbReference type="Pfam" id="PF00884">
    <property type="entry name" value="Sulfatase"/>
    <property type="match status" value="1"/>
</dbReference>
<dbReference type="AlphaFoldDB" id="A0A369ZGC5"/>
<dbReference type="EMBL" id="QEQD01000001">
    <property type="protein sequence ID" value="RDF05887.1"/>
    <property type="molecule type" value="Genomic_DNA"/>
</dbReference>
<feature type="transmembrane region" description="Helical" evidence="9">
    <location>
        <begin position="72"/>
        <end position="90"/>
    </location>
</feature>
<name>A0A369ZGC5_HAEPH</name>
<evidence type="ECO:0000256" key="6">
    <source>
        <dbReference type="PIRSR" id="PIRSR005091-1"/>
    </source>
</evidence>
<evidence type="ECO:0000256" key="5">
    <source>
        <dbReference type="ARBA" id="ARBA00023136"/>
    </source>
</evidence>
<organism evidence="11 12">
    <name type="scientific">Haemophilus parahaemolyticus</name>
    <dbReference type="NCBI Taxonomy" id="735"/>
    <lineage>
        <taxon>Bacteria</taxon>
        <taxon>Pseudomonadati</taxon>
        <taxon>Pseudomonadota</taxon>
        <taxon>Gammaproteobacteria</taxon>
        <taxon>Pasteurellales</taxon>
        <taxon>Pasteurellaceae</taxon>
        <taxon>Haemophilus</taxon>
    </lineage>
</organism>
<evidence type="ECO:0000256" key="8">
    <source>
        <dbReference type="PIRSR" id="PIRSR005091-3"/>
    </source>
</evidence>
<dbReference type="InterPro" id="IPR050448">
    <property type="entry name" value="OpgB/LTA_synthase_biosynth"/>
</dbReference>
<feature type="binding site" evidence="8">
    <location>
        <position position="311"/>
    </location>
    <ligand>
        <name>Mn(2+)</name>
        <dbReference type="ChEBI" id="CHEBI:29035"/>
    </ligand>
</feature>
<evidence type="ECO:0000256" key="4">
    <source>
        <dbReference type="ARBA" id="ARBA00022989"/>
    </source>
</evidence>
<dbReference type="Gene3D" id="3.30.1120.80">
    <property type="match status" value="1"/>
</dbReference>
<keyword evidence="3 9" id="KW-0812">Transmembrane</keyword>
<evidence type="ECO:0000313" key="11">
    <source>
        <dbReference type="EMBL" id="RDF05887.1"/>
    </source>
</evidence>
<keyword evidence="7" id="KW-0464">Manganese</keyword>
<feature type="transmembrane region" description="Helical" evidence="9">
    <location>
        <begin position="149"/>
        <end position="173"/>
    </location>
</feature>
<evidence type="ECO:0000256" key="2">
    <source>
        <dbReference type="ARBA" id="ARBA00022475"/>
    </source>
</evidence>
<proteinExistence type="predicted"/>
<feature type="transmembrane region" description="Helical" evidence="9">
    <location>
        <begin position="21"/>
        <end position="41"/>
    </location>
</feature>
<comment type="subcellular location">
    <subcellularLocation>
        <location evidence="1">Cell membrane</location>
        <topology evidence="1">Multi-pass membrane protein</topology>
    </subcellularLocation>
</comment>
<feature type="transmembrane region" description="Helical" evidence="9">
    <location>
        <begin position="194"/>
        <end position="214"/>
    </location>
</feature>
<feature type="transmembrane region" description="Helical" evidence="9">
    <location>
        <begin position="102"/>
        <end position="125"/>
    </location>
</feature>
<feature type="binding site" evidence="8">
    <location>
        <position position="523"/>
    </location>
    <ligand>
        <name>Mn(2+)</name>
        <dbReference type="ChEBI" id="CHEBI:29035"/>
    </ligand>
</feature>
<evidence type="ECO:0000256" key="7">
    <source>
        <dbReference type="PIRSR" id="PIRSR005091-2"/>
    </source>
</evidence>
<dbReference type="PANTHER" id="PTHR47371">
    <property type="entry name" value="LIPOTEICHOIC ACID SYNTHASE"/>
    <property type="match status" value="1"/>
</dbReference>
<evidence type="ECO:0000256" key="1">
    <source>
        <dbReference type="ARBA" id="ARBA00004651"/>
    </source>
</evidence>
<dbReference type="Proteomes" id="UP000253999">
    <property type="component" value="Unassembled WGS sequence"/>
</dbReference>
<keyword evidence="7" id="KW-0479">Metal-binding</keyword>
<evidence type="ECO:0000259" key="10">
    <source>
        <dbReference type="Pfam" id="PF00884"/>
    </source>
</evidence>
<dbReference type="CDD" id="cd16015">
    <property type="entry name" value="LTA_synthase"/>
    <property type="match status" value="1"/>
</dbReference>
<feature type="active site" evidence="6">
    <location>
        <position position="350"/>
    </location>
</feature>
<dbReference type="GO" id="GO:0046872">
    <property type="term" value="F:metal ion binding"/>
    <property type="evidence" value="ECO:0007669"/>
    <property type="project" value="UniProtKB-KW"/>
</dbReference>
<gene>
    <name evidence="11" type="ORF">DPV98_01040</name>
</gene>
<dbReference type="SUPFAM" id="SSF53649">
    <property type="entry name" value="Alkaline phosphatase-like"/>
    <property type="match status" value="1"/>
</dbReference>
<evidence type="ECO:0000313" key="12">
    <source>
        <dbReference type="Proteomes" id="UP000253999"/>
    </source>
</evidence>
<keyword evidence="4 9" id="KW-1133">Transmembrane helix</keyword>
<feature type="binding site" evidence="8">
    <location>
        <position position="522"/>
    </location>
    <ligand>
        <name>Mn(2+)</name>
        <dbReference type="ChEBI" id="CHEBI:29035"/>
    </ligand>
</feature>
<sequence>MRGIFISYLGITMEQSTPRKGHSLFFPLFIFVVINLIVFSLSRLSLGLWQAERVNAVDGWSQLILQGFRIDVSALCWLFGLPALFSVLLLNNNVIGKIWQAVLRIWLTVGSVFILFMEVATPNFIETFDLRPNRLFIEYLTYPKEVFTMLIHGHLTTVIISLVVMALAIFAYWKLTGWAVKNVSARSLQMSWKIRPLVALLVATLVFVGGRSSFAHRGINPAMVAFSSDPLVNSLVLNSGYSVLYAVQQLKDEEKSAEQYGKMSNEEMLERVKKLRGRPDSDYISSEIPTLTYNQASYTGKPKNIVILLQESLGAQFVGTLGGKPLTPNLDKLAEEGWLFENLYATGTRSVRGIEATTTGFLPTPARAVVKLTKSQNNFFSIAELLRRQGYDTSFIYGGEKHFDNMASFFYGNGFTRIIDENDYANPKFKATWGVSDEDLFDKANETFTQLHNEGKPFFSLVFSSSNHDPFEFPDDKIELYEQPKQTRNNAAKYADYAIGHFFELAKKSNYWNDTIFLIIADHDSRATGDDLVPIRHFHIPALLLGSHIEPKRDNRLVSQLDMPTTLLSVAGISSENPMMGYDLTQNVEPNRAIMQYDATQAVLKANNDVIVMRPNTPIESFEYDKANEKLLPKEVDDEAKKDALAQALLPSYLYKHQLYRLPKEEKKAESK</sequence>
<keyword evidence="2" id="KW-1003">Cell membrane</keyword>
<dbReference type="PANTHER" id="PTHR47371:SF3">
    <property type="entry name" value="PHOSPHOGLYCEROL TRANSFERASE I"/>
    <property type="match status" value="1"/>
</dbReference>
<evidence type="ECO:0000256" key="9">
    <source>
        <dbReference type="SAM" id="Phobius"/>
    </source>
</evidence>
<evidence type="ECO:0000256" key="3">
    <source>
        <dbReference type="ARBA" id="ARBA00022692"/>
    </source>
</evidence>
<protein>
    <submittedName>
        <fullName evidence="11">LTA synthase family protein</fullName>
    </submittedName>
</protein>
<dbReference type="Gene3D" id="3.40.720.10">
    <property type="entry name" value="Alkaline Phosphatase, subunit A"/>
    <property type="match status" value="1"/>
</dbReference>
<feature type="binding site" evidence="7">
    <location>
        <position position="468"/>
    </location>
    <ligand>
        <name>substrate</name>
    </ligand>
</feature>
<dbReference type="InterPro" id="IPR012160">
    <property type="entry name" value="LtaS-like"/>
</dbReference>
<feature type="domain" description="Sulfatase N-terminal" evidence="10">
    <location>
        <begin position="303"/>
        <end position="573"/>
    </location>
</feature>
<dbReference type="GO" id="GO:0005886">
    <property type="term" value="C:plasma membrane"/>
    <property type="evidence" value="ECO:0007669"/>
    <property type="project" value="UniProtKB-SubCell"/>
</dbReference>